<sequence>MSEQENNQDQQQNLQDQQDNQNQLEDNSGANELQQVQKQNSEDLQNQNQANQENNENNQTDNEPQYLNTEQNMQENQNQQNEKKNQDQEILNHSHEKEKQQNDEQQENQINDEQGQEKQLQQQNQKQEQQLLQQQQQQNVQQQQQKMHQKMFKKEEFKKLQQQRKQQGFEQWDTTRSQFLENHQKILNKLLQEIEIRHKISDNFTDNLMNFLNLKIQQEMNFINSQEFSLNLPKNSDASELMFNHFSNHLIKLQQKISQRIQKSQKFVSEIKDQIFVKILNPFLNESKQKLNDQYHITEILNKQLKKNQQIAAKKCMKVSQIYQAQSEEKSILNTKQNKDLYKAVLGFLRAADQQKDSQRNIARHVLKIYKLTIDIEIKKQQVIQDVIFTYQQAFEECYGLQDDLEQLVIQNSEQYIQKAFELNKLLGEQTCQQVQKLLGEQPEKTLNFQDFQIYLEEFTIAPFEERQFVIKNMQIQREIGPNQFQDTKFVISIDGYLLCHDIYEDSENSHIHSKYPKTQFMLKLSKPSVKQITDIVVDIKNKENFFLKVFEQGNRNRFKFNCVEEIEEFKRITSIF</sequence>
<dbReference type="Proteomes" id="UP000054937">
    <property type="component" value="Unassembled WGS sequence"/>
</dbReference>
<feature type="compositionally biased region" description="Basic and acidic residues" evidence="1">
    <location>
        <begin position="81"/>
        <end position="102"/>
    </location>
</feature>
<name>A0A0V0QRK7_PSEPJ</name>
<feature type="compositionally biased region" description="Low complexity" evidence="1">
    <location>
        <begin position="1"/>
        <end position="27"/>
    </location>
</feature>
<evidence type="ECO:0000313" key="2">
    <source>
        <dbReference type="EMBL" id="KRX04648.1"/>
    </source>
</evidence>
<feature type="compositionally biased region" description="Polar residues" evidence="1">
    <location>
        <begin position="28"/>
        <end position="44"/>
    </location>
</feature>
<feature type="region of interest" description="Disordered" evidence="1">
    <location>
        <begin position="1"/>
        <end position="125"/>
    </location>
</feature>
<feature type="compositionally biased region" description="Low complexity" evidence="1">
    <location>
        <begin position="45"/>
        <end position="80"/>
    </location>
</feature>
<dbReference type="AlphaFoldDB" id="A0A0V0QRK7"/>
<protein>
    <submittedName>
        <fullName evidence="2">Uncharacterized protein</fullName>
    </submittedName>
</protein>
<gene>
    <name evidence="2" type="ORF">PPERSA_04463</name>
</gene>
<keyword evidence="3" id="KW-1185">Reference proteome</keyword>
<dbReference type="EMBL" id="LDAU01000114">
    <property type="protein sequence ID" value="KRX04648.1"/>
    <property type="molecule type" value="Genomic_DNA"/>
</dbReference>
<comment type="caution">
    <text evidence="2">The sequence shown here is derived from an EMBL/GenBank/DDBJ whole genome shotgun (WGS) entry which is preliminary data.</text>
</comment>
<accession>A0A0V0QRK7</accession>
<feature type="compositionally biased region" description="Low complexity" evidence="1">
    <location>
        <begin position="107"/>
        <end position="125"/>
    </location>
</feature>
<evidence type="ECO:0000256" key="1">
    <source>
        <dbReference type="SAM" id="MobiDB-lite"/>
    </source>
</evidence>
<dbReference type="InParanoid" id="A0A0V0QRK7"/>
<reference evidence="2 3" key="1">
    <citation type="journal article" date="2015" name="Sci. Rep.">
        <title>Genome of the facultative scuticociliatosis pathogen Pseudocohnilembus persalinus provides insight into its virulence through horizontal gene transfer.</title>
        <authorList>
            <person name="Xiong J."/>
            <person name="Wang G."/>
            <person name="Cheng J."/>
            <person name="Tian M."/>
            <person name="Pan X."/>
            <person name="Warren A."/>
            <person name="Jiang C."/>
            <person name="Yuan D."/>
            <person name="Miao W."/>
        </authorList>
    </citation>
    <scope>NUCLEOTIDE SEQUENCE [LARGE SCALE GENOMIC DNA]</scope>
    <source>
        <strain evidence="2">36N120E</strain>
    </source>
</reference>
<organism evidence="2 3">
    <name type="scientific">Pseudocohnilembus persalinus</name>
    <name type="common">Ciliate</name>
    <dbReference type="NCBI Taxonomy" id="266149"/>
    <lineage>
        <taxon>Eukaryota</taxon>
        <taxon>Sar</taxon>
        <taxon>Alveolata</taxon>
        <taxon>Ciliophora</taxon>
        <taxon>Intramacronucleata</taxon>
        <taxon>Oligohymenophorea</taxon>
        <taxon>Scuticociliatia</taxon>
        <taxon>Philasterida</taxon>
        <taxon>Pseudocohnilembidae</taxon>
        <taxon>Pseudocohnilembus</taxon>
    </lineage>
</organism>
<proteinExistence type="predicted"/>
<evidence type="ECO:0000313" key="3">
    <source>
        <dbReference type="Proteomes" id="UP000054937"/>
    </source>
</evidence>